<evidence type="ECO:0000313" key="1">
    <source>
        <dbReference type="EMBL" id="VAW44936.1"/>
    </source>
</evidence>
<protein>
    <submittedName>
        <fullName evidence="1">Uncharacterized protein</fullName>
    </submittedName>
</protein>
<dbReference type="EMBL" id="UOFB01000066">
    <property type="protein sequence ID" value="VAW44936.1"/>
    <property type="molecule type" value="Genomic_DNA"/>
</dbReference>
<name>A0A3B0WKD4_9ZZZZ</name>
<dbReference type="AlphaFoldDB" id="A0A3B0WKD4"/>
<reference evidence="1" key="1">
    <citation type="submission" date="2018-06" db="EMBL/GenBank/DDBJ databases">
        <authorList>
            <person name="Zhirakovskaya E."/>
        </authorList>
    </citation>
    <scope>NUCLEOTIDE SEQUENCE</scope>
</reference>
<sequence length="55" mass="5977">MFPIKSKVVVVVAAIVAEAENDMYLCLLPCKLMLKLTDLGNLRKQSLASLESLGV</sequence>
<gene>
    <name evidence="1" type="ORF">MNBD_GAMMA04-263</name>
</gene>
<accession>A0A3B0WKD4</accession>
<proteinExistence type="predicted"/>
<organism evidence="1">
    <name type="scientific">hydrothermal vent metagenome</name>
    <dbReference type="NCBI Taxonomy" id="652676"/>
    <lineage>
        <taxon>unclassified sequences</taxon>
        <taxon>metagenomes</taxon>
        <taxon>ecological metagenomes</taxon>
    </lineage>
</organism>